<dbReference type="GeneID" id="106169780"/>
<keyword evidence="4" id="KW-0813">Transport</keyword>
<dbReference type="InterPro" id="IPR044202">
    <property type="entry name" value="LETM1/MDM38-like"/>
</dbReference>
<keyword evidence="8" id="KW-0479">Metal-binding</keyword>
<organism evidence="24 27">
    <name type="scientific">Lingula anatina</name>
    <name type="common">Brachiopod</name>
    <name type="synonym">Lingula unguis</name>
    <dbReference type="NCBI Taxonomy" id="7574"/>
    <lineage>
        <taxon>Eukaryota</taxon>
        <taxon>Metazoa</taxon>
        <taxon>Spiralia</taxon>
        <taxon>Lophotrochozoa</taxon>
        <taxon>Brachiopoda</taxon>
        <taxon>Linguliformea</taxon>
        <taxon>Lingulata</taxon>
        <taxon>Lingulida</taxon>
        <taxon>Linguloidea</taxon>
        <taxon>Lingulidae</taxon>
        <taxon>Lingula</taxon>
    </lineage>
</organism>
<evidence type="ECO:0000313" key="24">
    <source>
        <dbReference type="Proteomes" id="UP000085678"/>
    </source>
</evidence>
<evidence type="ECO:0000256" key="20">
    <source>
        <dbReference type="SAM" id="MobiDB-lite"/>
    </source>
</evidence>
<keyword evidence="5" id="KW-0050">Antiport</keyword>
<keyword evidence="7 21" id="KW-0812">Transmembrane</keyword>
<dbReference type="GO" id="GO:0005509">
    <property type="term" value="F:calcium ion binding"/>
    <property type="evidence" value="ECO:0007669"/>
    <property type="project" value="InterPro"/>
</dbReference>
<evidence type="ECO:0000256" key="6">
    <source>
        <dbReference type="ARBA" id="ARBA00022568"/>
    </source>
</evidence>
<dbReference type="Gene3D" id="1.10.238.10">
    <property type="entry name" value="EF-hand"/>
    <property type="match status" value="1"/>
</dbReference>
<evidence type="ECO:0000259" key="23">
    <source>
        <dbReference type="PROSITE" id="PS51758"/>
    </source>
</evidence>
<dbReference type="InterPro" id="IPR059005">
    <property type="entry name" value="LETM1_C"/>
</dbReference>
<dbReference type="GO" id="GO:0043022">
    <property type="term" value="F:ribosome binding"/>
    <property type="evidence" value="ECO:0007669"/>
    <property type="project" value="InterPro"/>
</dbReference>
<dbReference type="Pfam" id="PF26561">
    <property type="entry name" value="LETM1_C"/>
    <property type="match status" value="1"/>
</dbReference>
<dbReference type="STRING" id="7574.A0A1S3J379"/>
<keyword evidence="16 21" id="KW-0472">Membrane</keyword>
<evidence type="ECO:0000256" key="3">
    <source>
        <dbReference type="ARBA" id="ARBA00020557"/>
    </source>
</evidence>
<feature type="region of interest" description="Disordered" evidence="20">
    <location>
        <begin position="726"/>
        <end position="746"/>
    </location>
</feature>
<keyword evidence="6" id="KW-0109">Calcium transport</keyword>
<comment type="similarity">
    <text evidence="2">Belongs to the LETM1 family.</text>
</comment>
<evidence type="ECO:0000256" key="16">
    <source>
        <dbReference type="ARBA" id="ARBA00023136"/>
    </source>
</evidence>
<evidence type="ECO:0000256" key="10">
    <source>
        <dbReference type="ARBA" id="ARBA00022837"/>
    </source>
</evidence>
<name>A0A1S3J379_LINAN</name>
<dbReference type="Pfam" id="PF07766">
    <property type="entry name" value="LETM1_RBD"/>
    <property type="match status" value="1"/>
</dbReference>
<evidence type="ECO:0000256" key="13">
    <source>
        <dbReference type="ARBA" id="ARBA00023054"/>
    </source>
</evidence>
<dbReference type="InterPro" id="IPR011992">
    <property type="entry name" value="EF-hand-dom_pair"/>
</dbReference>
<protein>
    <recommendedName>
        <fullName evidence="3">Mitochondrial proton/calcium exchanger protein</fullName>
    </recommendedName>
    <alternativeName>
        <fullName evidence="17">Leucine zipper-EF-hand-containing transmembrane protein 1</fullName>
    </alternativeName>
</protein>
<evidence type="ECO:0000256" key="11">
    <source>
        <dbReference type="ARBA" id="ARBA00022946"/>
    </source>
</evidence>
<dbReference type="GO" id="GO:0015297">
    <property type="term" value="F:antiporter activity"/>
    <property type="evidence" value="ECO:0007669"/>
    <property type="project" value="UniProtKB-KW"/>
</dbReference>
<feature type="domain" description="Letm1 RBD" evidence="23">
    <location>
        <begin position="227"/>
        <end position="493"/>
    </location>
</feature>
<evidence type="ECO:0000256" key="5">
    <source>
        <dbReference type="ARBA" id="ARBA00022449"/>
    </source>
</evidence>
<feature type="domain" description="EF-hand" evidence="22">
    <location>
        <begin position="668"/>
        <end position="703"/>
    </location>
</feature>
<dbReference type="PANTHER" id="PTHR14009">
    <property type="entry name" value="LEUCINE ZIPPER-EF-HAND CONTAINING TRANSMEMBRANE PROTEIN"/>
    <property type="match status" value="1"/>
</dbReference>
<dbReference type="Proteomes" id="UP000085678">
    <property type="component" value="Unplaced"/>
</dbReference>
<dbReference type="KEGG" id="lak:106169780"/>
<dbReference type="PANTHER" id="PTHR14009:SF1">
    <property type="entry name" value="MITOCHONDRIAL PROTON_CALCIUM EXCHANGER PROTEIN"/>
    <property type="match status" value="1"/>
</dbReference>
<keyword evidence="10" id="KW-0106">Calcium</keyword>
<dbReference type="PROSITE" id="PS51758">
    <property type="entry name" value="LETM1_RBD"/>
    <property type="match status" value="1"/>
</dbReference>
<keyword evidence="11" id="KW-0809">Transit peptide</keyword>
<evidence type="ECO:0000313" key="25">
    <source>
        <dbReference type="RefSeq" id="XP_013404850.1"/>
    </source>
</evidence>
<dbReference type="PROSITE" id="PS50222">
    <property type="entry name" value="EF_HAND_2"/>
    <property type="match status" value="1"/>
</dbReference>
<dbReference type="OrthoDB" id="624114at2759"/>
<evidence type="ECO:0000256" key="8">
    <source>
        <dbReference type="ARBA" id="ARBA00022723"/>
    </source>
</evidence>
<evidence type="ECO:0000256" key="12">
    <source>
        <dbReference type="ARBA" id="ARBA00022989"/>
    </source>
</evidence>
<evidence type="ECO:0000256" key="17">
    <source>
        <dbReference type="ARBA" id="ARBA00031360"/>
    </source>
</evidence>
<gene>
    <name evidence="25 26 27" type="primary">LOC106169780</name>
</gene>
<proteinExistence type="inferred from homology"/>
<feature type="coiled-coil region" evidence="19">
    <location>
        <begin position="627"/>
        <end position="654"/>
    </location>
</feature>
<dbReference type="InterPro" id="IPR002048">
    <property type="entry name" value="EF_hand_dom"/>
</dbReference>
<feature type="transmembrane region" description="Helical" evidence="21">
    <location>
        <begin position="181"/>
        <end position="204"/>
    </location>
</feature>
<comment type="subcellular location">
    <subcellularLocation>
        <location evidence="1">Mitochondrion inner membrane</location>
        <topology evidence="1">Single-pass membrane protein</topology>
    </subcellularLocation>
</comment>
<accession>A0A1S3J379</accession>
<evidence type="ECO:0000256" key="15">
    <source>
        <dbReference type="ARBA" id="ARBA00023128"/>
    </source>
</evidence>
<keyword evidence="12 21" id="KW-1133">Transmembrane helix</keyword>
<evidence type="ECO:0000256" key="9">
    <source>
        <dbReference type="ARBA" id="ARBA00022792"/>
    </source>
</evidence>
<evidence type="ECO:0000256" key="7">
    <source>
        <dbReference type="ARBA" id="ARBA00022692"/>
    </source>
</evidence>
<feature type="coiled-coil region" evidence="19">
    <location>
        <begin position="436"/>
        <end position="472"/>
    </location>
</feature>
<evidence type="ECO:0000256" key="4">
    <source>
        <dbReference type="ARBA" id="ARBA00022448"/>
    </source>
</evidence>
<evidence type="ECO:0000313" key="26">
    <source>
        <dbReference type="RefSeq" id="XP_013404858.1"/>
    </source>
</evidence>
<evidence type="ECO:0000256" key="1">
    <source>
        <dbReference type="ARBA" id="ARBA00004434"/>
    </source>
</evidence>
<evidence type="ECO:0000256" key="18">
    <source>
        <dbReference type="PROSITE-ProRule" id="PRU01094"/>
    </source>
</evidence>
<evidence type="ECO:0000256" key="19">
    <source>
        <dbReference type="SAM" id="Coils"/>
    </source>
</evidence>
<evidence type="ECO:0000256" key="2">
    <source>
        <dbReference type="ARBA" id="ARBA00009584"/>
    </source>
</evidence>
<keyword evidence="13 19" id="KW-0175">Coiled coil</keyword>
<dbReference type="OMA" id="HGFRHLH"/>
<evidence type="ECO:0000313" key="27">
    <source>
        <dbReference type="RefSeq" id="XP_013404865.1"/>
    </source>
</evidence>
<evidence type="ECO:0000256" key="14">
    <source>
        <dbReference type="ARBA" id="ARBA00023065"/>
    </source>
</evidence>
<dbReference type="RefSeq" id="XP_013404850.1">
    <property type="nucleotide sequence ID" value="XM_013549396.1"/>
</dbReference>
<evidence type="ECO:0000256" key="21">
    <source>
        <dbReference type="SAM" id="Phobius"/>
    </source>
</evidence>
<dbReference type="InterPro" id="IPR033122">
    <property type="entry name" value="LETM1-like_RBD"/>
</dbReference>
<dbReference type="AlphaFoldDB" id="A0A1S3J379"/>
<feature type="coiled-coil region" evidence="19">
    <location>
        <begin position="523"/>
        <end position="565"/>
    </location>
</feature>
<dbReference type="SUPFAM" id="SSF47473">
    <property type="entry name" value="EF-hand"/>
    <property type="match status" value="1"/>
</dbReference>
<reference evidence="25 26" key="1">
    <citation type="submission" date="2025-04" db="UniProtKB">
        <authorList>
            <consortium name="RefSeq"/>
        </authorList>
    </citation>
    <scope>IDENTIFICATION</scope>
    <source>
        <tissue evidence="25 26">Gonads</tissue>
    </source>
</reference>
<keyword evidence="15 18" id="KW-0496">Mitochondrion</keyword>
<evidence type="ECO:0000259" key="22">
    <source>
        <dbReference type="PROSITE" id="PS50222"/>
    </source>
</evidence>
<keyword evidence="9" id="KW-0999">Mitochondrion inner membrane</keyword>
<dbReference type="GO" id="GO:0030003">
    <property type="term" value="P:intracellular monoatomic cation homeostasis"/>
    <property type="evidence" value="ECO:0007669"/>
    <property type="project" value="TreeGrafter"/>
</dbReference>
<keyword evidence="24" id="KW-1185">Reference proteome</keyword>
<sequence length="746" mass="87027">MSATRRMHSLARQLHHHHHWKSRYARNAIYSQVLPSHYILSANLNYIVSLPHTRNYSVHSTHASRTYFQTRFGRLELSANPSVTFHRPFHRSVCLHKDESKVEKTVKSLKKQPATKQGSSVAVPKKSLWTRFVDVLKHYYHGFKLLMYDVRICSRLVWRIMNGKSLTRRERRQLVRTSSDLFRMVPFLVFIIVPFMEFFLPVALKLFPNMLPSTFEEEDKKQEKMRKKLKVKLEMAKFLQDTIEETALTKKKSTGETLHKFQQFIKKIRNSEEMATNEEIKTFSKLFEDEITLDNLPRGQLIALCKLLELPAVGTNNVLRFQLSMRLRYLKADDKLIEKEGVDSLTVPELQSACRSRGMKAIGISEKRLQSQLRQWLDLHLHDEIPSSLLLLSRALYLPSDKAETGIQDSIGRLPQSIAEDAKIKLAEMEGEQVDNRTKLELIMQEEEALKKEEAERLAAEKEAVKTAVKEEPSKPLEMDLDSVQKMQELAMEGETHAEEDIHLEKAKHREEQEIPGEYLEHLEAALEDIVEEKKKIVAYEKEELETLRKDVSEYAEDLEDLRDIVVATGGQETDYSESKSSRRLRKKVDQIITGMDDILEKLHKEKQEQLIDLEVKEVTMKRSEEIQHDEEKREALQESITEKKENIIDINELMLAIRRLQKIPDDTKMQQIEQIAHELDENNDGRIEVEHVLKVLELIGQENVKLNSAQMKDIISLVKNEHVLEEEERQKEIDEKQQKKRSEAI</sequence>
<dbReference type="GO" id="GO:0005743">
    <property type="term" value="C:mitochondrial inner membrane"/>
    <property type="evidence" value="ECO:0007669"/>
    <property type="project" value="UniProtKB-SubCell"/>
</dbReference>
<dbReference type="RefSeq" id="XP_013404865.1">
    <property type="nucleotide sequence ID" value="XM_013549411.1"/>
</dbReference>
<dbReference type="RefSeq" id="XP_013404858.1">
    <property type="nucleotide sequence ID" value="XM_013549404.1"/>
</dbReference>
<keyword evidence="14" id="KW-0406">Ion transport</keyword>